<evidence type="ECO:0000259" key="3">
    <source>
        <dbReference type="Pfam" id="PF02872"/>
    </source>
</evidence>
<comment type="caution">
    <text evidence="4">The sequence shown here is derived from an EMBL/GenBank/DDBJ whole genome shotgun (WGS) entry which is preliminary data.</text>
</comment>
<dbReference type="eggNOG" id="COG0737">
    <property type="taxonomic scope" value="Bacteria"/>
</dbReference>
<dbReference type="PANTHER" id="PTHR11575">
    <property type="entry name" value="5'-NUCLEOTIDASE-RELATED"/>
    <property type="match status" value="1"/>
</dbReference>
<organism evidence="4 5">
    <name type="scientific">Ruminiclostridium cellobioparum subsp. termitidis CT1112</name>
    <dbReference type="NCBI Taxonomy" id="1195236"/>
    <lineage>
        <taxon>Bacteria</taxon>
        <taxon>Bacillati</taxon>
        <taxon>Bacillota</taxon>
        <taxon>Clostridia</taxon>
        <taxon>Eubacteriales</taxon>
        <taxon>Oscillospiraceae</taxon>
        <taxon>Ruminiclostridium</taxon>
    </lineage>
</organism>
<keyword evidence="1" id="KW-0547">Nucleotide-binding</keyword>
<feature type="transmembrane region" description="Helical" evidence="2">
    <location>
        <begin position="392"/>
        <end position="411"/>
    </location>
</feature>
<dbReference type="Gene3D" id="3.90.780.10">
    <property type="entry name" value="5'-Nucleotidase, C-terminal domain"/>
    <property type="match status" value="1"/>
</dbReference>
<reference evidence="4 5" key="1">
    <citation type="journal article" date="2013" name="Genome Announc.">
        <title>Draft Genome Sequence of the Cellulolytic, Mesophilic, Anaerobic Bacterium Clostridium termitidis Strain CT1112 (DSM 5398).</title>
        <authorList>
            <person name="Lal S."/>
            <person name="Ramachandran U."/>
            <person name="Zhang X."/>
            <person name="Munir R."/>
            <person name="Sparling R."/>
            <person name="Levin D.B."/>
        </authorList>
    </citation>
    <scope>NUCLEOTIDE SEQUENCE [LARGE SCALE GENOMIC DNA]</scope>
    <source>
        <strain evidence="4 5">CT1112</strain>
    </source>
</reference>
<dbReference type="InterPro" id="IPR008334">
    <property type="entry name" value="5'-Nucleotdase_C"/>
</dbReference>
<keyword evidence="1" id="KW-0378">Hydrolase</keyword>
<dbReference type="AlphaFoldDB" id="S0FHI4"/>
<dbReference type="Gene3D" id="3.60.21.10">
    <property type="match status" value="1"/>
</dbReference>
<keyword evidence="2" id="KW-1133">Transmembrane helix</keyword>
<sequence length="428" mass="47342">REKVDIIICLSHSGTSKVRSESEDWLLAEKVPEIDVIISGHTHTKLESPLIAGKTLIGSCGEYGNYLGIIDLRQGTDRRWELEKYSLRPVSEDIELDAGISEAIENYKSAVQKEYLDKFALKFDEVLAGAPFSFIPTEKIGAEFKEEPLGSLIADGYMYSVKKAEGADYEPVDVSVVAAGTMRGSFVMGEISVGDAFIASSLGTGPDGVAGYPLISVYLTGRELMELCEVDASVSPLMSSAQLYMSGLAYTVNPNRMIFNRVTEAHLTRPDGTSEKLQEKKLYRLVTGLYNAQMLSIVGEKSFGLLSLVPKDRKGNPISDFEEHIIYDTSNSDKNEVKEWFAIAQYLKSFSAVNGISQVPVYYRQPHGRKVIDNDTGLGAILKNPGRVAVKIYMILLAAVIITGAAIYLLLRLRRYLRNKKRKFPIIL</sequence>
<dbReference type="GO" id="GO:0000166">
    <property type="term" value="F:nucleotide binding"/>
    <property type="evidence" value="ECO:0007669"/>
    <property type="project" value="UniProtKB-KW"/>
</dbReference>
<dbReference type="PANTHER" id="PTHR11575:SF24">
    <property type="entry name" value="5'-NUCLEOTIDASE"/>
    <property type="match status" value="1"/>
</dbReference>
<keyword evidence="5" id="KW-1185">Reference proteome</keyword>
<dbReference type="GO" id="GO:0009166">
    <property type="term" value="P:nucleotide catabolic process"/>
    <property type="evidence" value="ECO:0007669"/>
    <property type="project" value="InterPro"/>
</dbReference>
<dbReference type="InterPro" id="IPR029052">
    <property type="entry name" value="Metallo-depent_PP-like"/>
</dbReference>
<evidence type="ECO:0000313" key="4">
    <source>
        <dbReference type="EMBL" id="EMS70902.1"/>
    </source>
</evidence>
<comment type="similarity">
    <text evidence="1">Belongs to the 5'-nucleotidase family.</text>
</comment>
<name>S0FHI4_RUMCE</name>
<dbReference type="PATRIC" id="fig|1195236.3.peg.3560"/>
<feature type="domain" description="5'-Nucleotidase C-terminal" evidence="3">
    <location>
        <begin position="143"/>
        <end position="292"/>
    </location>
</feature>
<gene>
    <name evidence="4" type="ORF">CTER_3331</name>
</gene>
<accession>S0FHI4</accession>
<dbReference type="STRING" id="1195236.CTER_3331"/>
<dbReference type="RefSeq" id="WP_004627375.1">
    <property type="nucleotide sequence ID" value="NZ_AORV01000045.1"/>
</dbReference>
<feature type="non-terminal residue" evidence="4">
    <location>
        <position position="1"/>
    </location>
</feature>
<evidence type="ECO:0000256" key="1">
    <source>
        <dbReference type="RuleBase" id="RU362119"/>
    </source>
</evidence>
<dbReference type="GO" id="GO:0016787">
    <property type="term" value="F:hydrolase activity"/>
    <property type="evidence" value="ECO:0007669"/>
    <property type="project" value="UniProtKB-KW"/>
</dbReference>
<dbReference type="InterPro" id="IPR036907">
    <property type="entry name" value="5'-Nucleotdase_C_sf"/>
</dbReference>
<keyword evidence="2" id="KW-0812">Transmembrane</keyword>
<dbReference type="SUPFAM" id="SSF56300">
    <property type="entry name" value="Metallo-dependent phosphatases"/>
    <property type="match status" value="1"/>
</dbReference>
<dbReference type="Proteomes" id="UP000014155">
    <property type="component" value="Unassembled WGS sequence"/>
</dbReference>
<protein>
    <submittedName>
        <fullName evidence="4">5'-Nucleotidase domain-containing protein</fullName>
    </submittedName>
</protein>
<proteinExistence type="inferred from homology"/>
<keyword evidence="2" id="KW-0472">Membrane</keyword>
<evidence type="ECO:0000256" key="2">
    <source>
        <dbReference type="SAM" id="Phobius"/>
    </source>
</evidence>
<dbReference type="PRINTS" id="PR01607">
    <property type="entry name" value="APYRASEFAMLY"/>
</dbReference>
<dbReference type="EMBL" id="AORV01000045">
    <property type="protein sequence ID" value="EMS70902.1"/>
    <property type="molecule type" value="Genomic_DNA"/>
</dbReference>
<dbReference type="GO" id="GO:0030288">
    <property type="term" value="C:outer membrane-bounded periplasmic space"/>
    <property type="evidence" value="ECO:0007669"/>
    <property type="project" value="TreeGrafter"/>
</dbReference>
<dbReference type="SUPFAM" id="SSF55816">
    <property type="entry name" value="5'-nucleotidase (syn. UDP-sugar hydrolase), C-terminal domain"/>
    <property type="match status" value="1"/>
</dbReference>
<dbReference type="InterPro" id="IPR006179">
    <property type="entry name" value="5_nucleotidase/apyrase"/>
</dbReference>
<dbReference type="Pfam" id="PF02872">
    <property type="entry name" value="5_nucleotid_C"/>
    <property type="match status" value="1"/>
</dbReference>
<evidence type="ECO:0000313" key="5">
    <source>
        <dbReference type="Proteomes" id="UP000014155"/>
    </source>
</evidence>